<dbReference type="Gene3D" id="3.20.20.80">
    <property type="entry name" value="Glycosidases"/>
    <property type="match status" value="1"/>
</dbReference>
<organism evidence="2 3">
    <name type="scientific">Ideonella livida</name>
    <dbReference type="NCBI Taxonomy" id="2707176"/>
    <lineage>
        <taxon>Bacteria</taxon>
        <taxon>Pseudomonadati</taxon>
        <taxon>Pseudomonadota</taxon>
        <taxon>Betaproteobacteria</taxon>
        <taxon>Burkholderiales</taxon>
        <taxon>Sphaerotilaceae</taxon>
        <taxon>Ideonella</taxon>
    </lineage>
</organism>
<dbReference type="EMBL" id="JAAGOH010000003">
    <property type="protein sequence ID" value="NDY90369.1"/>
    <property type="molecule type" value="Genomic_DNA"/>
</dbReference>
<dbReference type="RefSeq" id="WP_163456224.1">
    <property type="nucleotide sequence ID" value="NZ_JAAGOH010000003.1"/>
</dbReference>
<evidence type="ECO:0000313" key="3">
    <source>
        <dbReference type="Proteomes" id="UP000484255"/>
    </source>
</evidence>
<sequence>MKASSSALAAWPRAVALLGLLTATGLITAADEPRPDTAFVHRPAVLQVHTEVLNPGLEAFTVTGSNYGDTLKRAGKGGFEPVSWRHRFTAAADAADRVEVREPGGLSLDGRFAADYLDGAQVRVYRVSRGRLDLVREDRVAAGGTVLGSPEGGHLRLAGNGAALRQGDMVIVTQDFAPLRPRHMGPRLRSDPVQARRWLPAGVPHDLLMDDQHWRLVPHAPDSPVEDGGQTYLALTLGPGEVRKVGLHDLPDLSTTAQSYYQVAEPVDYEAEVWVKADRADAPPLVLGFDGDPRVGGFMSPQTLAVGTTWRRHVLRLRGQPAHAGFHAYLVLSASGLPPGSASEGSVTYGIDNFRIHRADTPYLALSPRRQAQLAASGMAAWRTHHTIKTGQASYSMAQWLGPQGGVEGVGLGMSLGGTLAMMAQAGVRPWLQIEFHLSPQEWLAWAEFMAAPWDPAVDTPQSKPWAWQRVRQGRTAPWTDAFDRLYLELGNETWNPLFAPWTFPAMTDAATGERLNPGAVYGLFHDHVVDVLRRSPWWTPAVAGKFVQVLGGWPVHQFNDGIALASRSADFLTVATYLGGWDMGEGPPQPNPEGYFGVLQFAAQQARPTARALLEQAQGWQARTGRRLRLGAYEGGPGYAMNGLNGEQVSPAQAAGQEAVMKSKATGVATLDTFLVQASLGFELQNFFTFGEGERWTSHGPWHAGGHAHPSFLYLSLFNREGRGDLLRVSTVSTPTAHLPALRRRPALRDAPLVTAYATRQGDRVNVFVVSRRMPDHPAGSGEGYTPVRLELPFGQARRITLHRLSGRPQDTNLGAERVRLQAMTLPAQALGRDGRFTLGPDTGLDARGLPPAEALLYVFEGTDIGPPGWVLDRAQVLERLAR</sequence>
<evidence type="ECO:0000256" key="1">
    <source>
        <dbReference type="SAM" id="SignalP"/>
    </source>
</evidence>
<feature type="signal peptide" evidence="1">
    <location>
        <begin position="1"/>
        <end position="29"/>
    </location>
</feature>
<reference evidence="2 3" key="1">
    <citation type="submission" date="2020-02" db="EMBL/GenBank/DDBJ databases">
        <title>Ideonella bacterium strain TBM-1.</title>
        <authorList>
            <person name="Chen W.-M."/>
        </authorList>
    </citation>
    <scope>NUCLEOTIDE SEQUENCE [LARGE SCALE GENOMIC DNA]</scope>
    <source>
        <strain evidence="2 3">TBM-1</strain>
    </source>
</reference>
<keyword evidence="1" id="KW-0732">Signal</keyword>
<evidence type="ECO:0000313" key="2">
    <source>
        <dbReference type="EMBL" id="NDY90369.1"/>
    </source>
</evidence>
<proteinExistence type="predicted"/>
<accession>A0A7C9PFH3</accession>
<comment type="caution">
    <text evidence="2">The sequence shown here is derived from an EMBL/GenBank/DDBJ whole genome shotgun (WGS) entry which is preliminary data.</text>
</comment>
<dbReference type="AlphaFoldDB" id="A0A7C9PFH3"/>
<protein>
    <submittedName>
        <fullName evidence="2">Uncharacterized protein</fullName>
    </submittedName>
</protein>
<feature type="chain" id="PRO_5028993145" evidence="1">
    <location>
        <begin position="30"/>
        <end position="884"/>
    </location>
</feature>
<keyword evidence="3" id="KW-1185">Reference proteome</keyword>
<gene>
    <name evidence="2" type="ORF">G3A44_04065</name>
</gene>
<dbReference type="Proteomes" id="UP000484255">
    <property type="component" value="Unassembled WGS sequence"/>
</dbReference>
<name>A0A7C9PFH3_9BURK</name>